<dbReference type="Pfam" id="PF01784">
    <property type="entry name" value="DUF34_NIF3"/>
    <property type="match status" value="1"/>
</dbReference>
<evidence type="ECO:0000313" key="6">
    <source>
        <dbReference type="Proteomes" id="UP000823893"/>
    </source>
</evidence>
<comment type="caution">
    <text evidence="5">The sequence shown here is derived from an EMBL/GenBank/DDBJ whole genome shotgun (WGS) entry which is preliminary data.</text>
</comment>
<dbReference type="NCBIfam" id="TIGR00486">
    <property type="entry name" value="YbgI_SA1388"/>
    <property type="match status" value="1"/>
</dbReference>
<dbReference type="Proteomes" id="UP000823893">
    <property type="component" value="Unassembled WGS sequence"/>
</dbReference>
<dbReference type="AlphaFoldDB" id="A0A9D2SLC6"/>
<feature type="binding site" evidence="4">
    <location>
        <position position="65"/>
    </location>
    <ligand>
        <name>a divalent metal cation</name>
        <dbReference type="ChEBI" id="CHEBI:60240"/>
        <label>1</label>
    </ligand>
</feature>
<reference evidence="5" key="2">
    <citation type="submission" date="2021-04" db="EMBL/GenBank/DDBJ databases">
        <authorList>
            <person name="Gilroy R."/>
        </authorList>
    </citation>
    <scope>NUCLEOTIDE SEQUENCE</scope>
    <source>
        <strain evidence="5">ChiSxjej6B18-287</strain>
    </source>
</reference>
<dbReference type="InterPro" id="IPR036069">
    <property type="entry name" value="DUF34/NIF3_sf"/>
</dbReference>
<organism evidence="5 6">
    <name type="scientific">Candidatus Blautia merdigallinarum</name>
    <dbReference type="NCBI Taxonomy" id="2838495"/>
    <lineage>
        <taxon>Bacteria</taxon>
        <taxon>Bacillati</taxon>
        <taxon>Bacillota</taxon>
        <taxon>Clostridia</taxon>
        <taxon>Lachnospirales</taxon>
        <taxon>Lachnospiraceae</taxon>
        <taxon>Blautia</taxon>
    </lineage>
</organism>
<dbReference type="EMBL" id="DWWV01000124">
    <property type="protein sequence ID" value="HJC11070.1"/>
    <property type="molecule type" value="Genomic_DNA"/>
</dbReference>
<evidence type="ECO:0000256" key="2">
    <source>
        <dbReference type="ARBA" id="ARBA00022112"/>
    </source>
</evidence>
<proteinExistence type="inferred from homology"/>
<dbReference type="InterPro" id="IPR002678">
    <property type="entry name" value="DUF34/NIF3"/>
</dbReference>
<gene>
    <name evidence="5" type="ORF">H9935_09715</name>
</gene>
<accession>A0A9D2SLC6</accession>
<name>A0A9D2SLC6_9FIRM</name>
<evidence type="ECO:0000256" key="3">
    <source>
        <dbReference type="ARBA" id="ARBA00022723"/>
    </source>
</evidence>
<feature type="binding site" evidence="4">
    <location>
        <position position="228"/>
    </location>
    <ligand>
        <name>a divalent metal cation</name>
        <dbReference type="ChEBI" id="CHEBI:60240"/>
        <label>1</label>
    </ligand>
</feature>
<dbReference type="GO" id="GO:0046872">
    <property type="term" value="F:metal ion binding"/>
    <property type="evidence" value="ECO:0007669"/>
    <property type="project" value="UniProtKB-KW"/>
</dbReference>
<keyword evidence="3 4" id="KW-0479">Metal-binding</keyword>
<evidence type="ECO:0000256" key="1">
    <source>
        <dbReference type="ARBA" id="ARBA00006964"/>
    </source>
</evidence>
<comment type="similarity">
    <text evidence="1">Belongs to the GTP cyclohydrolase I type 2/NIF3 family.</text>
</comment>
<evidence type="ECO:0000313" key="5">
    <source>
        <dbReference type="EMBL" id="HJC11070.1"/>
    </source>
</evidence>
<feature type="binding site" evidence="4">
    <location>
        <position position="103"/>
    </location>
    <ligand>
        <name>a divalent metal cation</name>
        <dbReference type="ChEBI" id="CHEBI:60240"/>
        <label>1</label>
    </ligand>
</feature>
<dbReference type="Gene3D" id="3.40.1390.30">
    <property type="entry name" value="NIF3 (NGG1p interacting factor 3)-like"/>
    <property type="match status" value="2"/>
</dbReference>
<feature type="binding site" evidence="4">
    <location>
        <position position="224"/>
    </location>
    <ligand>
        <name>a divalent metal cation</name>
        <dbReference type="ChEBI" id="CHEBI:60240"/>
        <label>1</label>
    </ligand>
</feature>
<dbReference type="GO" id="GO:0005737">
    <property type="term" value="C:cytoplasm"/>
    <property type="evidence" value="ECO:0007669"/>
    <property type="project" value="TreeGrafter"/>
</dbReference>
<dbReference type="SUPFAM" id="SSF102705">
    <property type="entry name" value="NIF3 (NGG1p interacting factor 3)-like"/>
    <property type="match status" value="1"/>
</dbReference>
<feature type="binding site" evidence="4">
    <location>
        <position position="64"/>
    </location>
    <ligand>
        <name>a divalent metal cation</name>
        <dbReference type="ChEBI" id="CHEBI:60240"/>
        <label>2</label>
    </ligand>
</feature>
<dbReference type="PANTHER" id="PTHR13799:SF14">
    <property type="entry name" value="GTP CYCLOHYDROLASE 1 TYPE 2 HOMOLOG"/>
    <property type="match status" value="1"/>
</dbReference>
<evidence type="ECO:0000256" key="4">
    <source>
        <dbReference type="PIRSR" id="PIRSR602678-1"/>
    </source>
</evidence>
<sequence>MKCKDVIRKIEGKYPVSFAEEWDNPGLLVGDPEKEVKKIFLALDVTDESLDAAVKTGADMMITHHPLIFSGIRKVTADNFISRRIIGLIENGISYYAMHTNFDVLGMADLSVDYLELKNREILEVTYDREGRQEGLGRVGNLAEAQTLEAFGRFVKEKFQLPFVKVYGDLNKMVERVAVCTGSGKSLMPSVLHSQADVYVTADMDYHSAIDAVSQGICVIDAGHYGTEYIFMDYMEEELGQMLPELEVEKMRVQHPCKAI</sequence>
<dbReference type="PANTHER" id="PTHR13799">
    <property type="entry name" value="NGG1 INTERACTING FACTOR 3"/>
    <property type="match status" value="1"/>
</dbReference>
<reference evidence="5" key="1">
    <citation type="journal article" date="2021" name="PeerJ">
        <title>Extensive microbial diversity within the chicken gut microbiome revealed by metagenomics and culture.</title>
        <authorList>
            <person name="Gilroy R."/>
            <person name="Ravi A."/>
            <person name="Getino M."/>
            <person name="Pursley I."/>
            <person name="Horton D.L."/>
            <person name="Alikhan N.F."/>
            <person name="Baker D."/>
            <person name="Gharbi K."/>
            <person name="Hall N."/>
            <person name="Watson M."/>
            <person name="Adriaenssens E.M."/>
            <person name="Foster-Nyarko E."/>
            <person name="Jarju S."/>
            <person name="Secka A."/>
            <person name="Antonio M."/>
            <person name="Oren A."/>
            <person name="Chaudhuri R.R."/>
            <person name="La Ragione R."/>
            <person name="Hildebrand F."/>
            <person name="Pallen M.J."/>
        </authorList>
    </citation>
    <scope>NUCLEOTIDE SEQUENCE</scope>
    <source>
        <strain evidence="5">ChiSxjej6B18-287</strain>
    </source>
</reference>
<protein>
    <recommendedName>
        <fullName evidence="2">GTP cyclohydrolase 1 type 2 homolog</fullName>
    </recommendedName>
</protein>
<dbReference type="FunFam" id="3.40.1390.30:FF:000001">
    <property type="entry name" value="GTP cyclohydrolase 1 type 2"/>
    <property type="match status" value="1"/>
</dbReference>